<dbReference type="AlphaFoldDB" id="A0A0A9F1R4"/>
<reference evidence="1" key="2">
    <citation type="journal article" date="2015" name="Data Brief">
        <title>Shoot transcriptome of the giant reed, Arundo donax.</title>
        <authorList>
            <person name="Barrero R.A."/>
            <person name="Guerrero F.D."/>
            <person name="Moolhuijzen P."/>
            <person name="Goolsby J.A."/>
            <person name="Tidwell J."/>
            <person name="Bellgard S.E."/>
            <person name="Bellgard M.I."/>
        </authorList>
    </citation>
    <scope>NUCLEOTIDE SEQUENCE</scope>
    <source>
        <tissue evidence="1">Shoot tissue taken approximately 20 cm above the soil surface</tissue>
    </source>
</reference>
<accession>A0A0A9F1R4</accession>
<evidence type="ECO:0000313" key="1">
    <source>
        <dbReference type="EMBL" id="JAE02233.1"/>
    </source>
</evidence>
<sequence>MCDDLSVLFTVLYIWRWLFTCASVRSLTFISSSTDFGVALSWPPRSSTACTKRAWSAVVHRIRGARALRFDPGRDALAARLNTQPFGCGWLGRPASSPGAGVPSPRLRPGGSAPELGFAKNPTSPLPSSYVAVLGSVGSGFFTAGAPDDAAGGLIWRDRFGRFLCSIGRSSNVQSGLAAGSSMFKWKDSTPSY</sequence>
<name>A0A0A9F1R4_ARUDO</name>
<protein>
    <submittedName>
        <fullName evidence="1">Similar to ATS/KAN4 (ABERRANT TESTA SHAPE)</fullName>
    </submittedName>
</protein>
<organism evidence="1">
    <name type="scientific">Arundo donax</name>
    <name type="common">Giant reed</name>
    <name type="synonym">Donax arundinaceus</name>
    <dbReference type="NCBI Taxonomy" id="35708"/>
    <lineage>
        <taxon>Eukaryota</taxon>
        <taxon>Viridiplantae</taxon>
        <taxon>Streptophyta</taxon>
        <taxon>Embryophyta</taxon>
        <taxon>Tracheophyta</taxon>
        <taxon>Spermatophyta</taxon>
        <taxon>Magnoliopsida</taxon>
        <taxon>Liliopsida</taxon>
        <taxon>Poales</taxon>
        <taxon>Poaceae</taxon>
        <taxon>PACMAD clade</taxon>
        <taxon>Arundinoideae</taxon>
        <taxon>Arundineae</taxon>
        <taxon>Arundo</taxon>
    </lineage>
</organism>
<proteinExistence type="predicted"/>
<reference evidence="1" key="1">
    <citation type="submission" date="2014-09" db="EMBL/GenBank/DDBJ databases">
        <authorList>
            <person name="Magalhaes I.L.F."/>
            <person name="Oliveira U."/>
            <person name="Santos F.R."/>
            <person name="Vidigal T.H.D.A."/>
            <person name="Brescovit A.D."/>
            <person name="Santos A.J."/>
        </authorList>
    </citation>
    <scope>NUCLEOTIDE SEQUENCE</scope>
    <source>
        <tissue evidence="1">Shoot tissue taken approximately 20 cm above the soil surface</tissue>
    </source>
</reference>
<dbReference type="EMBL" id="GBRH01195663">
    <property type="protein sequence ID" value="JAE02233.1"/>
    <property type="molecule type" value="Transcribed_RNA"/>
</dbReference>